<keyword evidence="4" id="KW-1185">Reference proteome</keyword>
<dbReference type="PATRIC" id="fig|189381.12.peg.1077"/>
<evidence type="ECO:0000313" key="4">
    <source>
        <dbReference type="Proteomes" id="UP000037405"/>
    </source>
</evidence>
<dbReference type="PANTHER" id="PTHR43708:SF4">
    <property type="entry name" value="OXIDOREDUCTASE YCEM-RELATED"/>
    <property type="match status" value="1"/>
</dbReference>
<dbReference type="Pfam" id="PF21378">
    <property type="entry name" value="YceM-like_C"/>
    <property type="match status" value="1"/>
</dbReference>
<dbReference type="Proteomes" id="UP000037405">
    <property type="component" value="Unassembled WGS sequence"/>
</dbReference>
<dbReference type="Gene3D" id="3.40.50.720">
    <property type="entry name" value="NAD(P)-binding Rossmann-like Domain"/>
    <property type="match status" value="1"/>
</dbReference>
<organism evidence="3 4">
    <name type="scientific">Rossellomorea marisflavi</name>
    <dbReference type="NCBI Taxonomy" id="189381"/>
    <lineage>
        <taxon>Bacteria</taxon>
        <taxon>Bacillati</taxon>
        <taxon>Bacillota</taxon>
        <taxon>Bacilli</taxon>
        <taxon>Bacillales</taxon>
        <taxon>Bacillaceae</taxon>
        <taxon>Rossellomorea</taxon>
    </lineage>
</organism>
<reference evidence="4" key="1">
    <citation type="submission" date="2015-07" db="EMBL/GenBank/DDBJ databases">
        <title>Fjat-14235 jcm11544.</title>
        <authorList>
            <person name="Liu B."/>
            <person name="Wang J."/>
            <person name="Zhu Y."/>
            <person name="Liu G."/>
            <person name="Chen Q."/>
            <person name="Chen Z."/>
            <person name="Lan J."/>
            <person name="Che J."/>
            <person name="Ge C."/>
            <person name="Shi H."/>
            <person name="Pan Z."/>
            <person name="Liu X."/>
        </authorList>
    </citation>
    <scope>NUCLEOTIDE SEQUENCE [LARGE SCALE GENOMIC DNA]</scope>
    <source>
        <strain evidence="4">JCM 11544</strain>
    </source>
</reference>
<dbReference type="Gene3D" id="3.30.360.10">
    <property type="entry name" value="Dihydrodipicolinate Reductase, domain 2"/>
    <property type="match status" value="1"/>
</dbReference>
<dbReference type="OrthoDB" id="9815825at2"/>
<feature type="domain" description="YceM-like C-terminal" evidence="2">
    <location>
        <begin position="127"/>
        <end position="247"/>
    </location>
</feature>
<name>A0A0M0GPE9_9BACI</name>
<dbReference type="InterPro" id="IPR051317">
    <property type="entry name" value="Gfo/Idh/MocA_oxidoreduct"/>
</dbReference>
<feature type="domain" description="Gfo/Idh/MocA-like oxidoreductase N-terminal" evidence="1">
    <location>
        <begin position="4"/>
        <end position="121"/>
    </location>
</feature>
<evidence type="ECO:0000259" key="2">
    <source>
        <dbReference type="Pfam" id="PF21378"/>
    </source>
</evidence>
<dbReference type="RefSeq" id="WP_053426997.1">
    <property type="nucleotide sequence ID" value="NZ_LGUE01000001.1"/>
</dbReference>
<comment type="caution">
    <text evidence="3">The sequence shown here is derived from an EMBL/GenBank/DDBJ whole genome shotgun (WGS) entry which is preliminary data.</text>
</comment>
<dbReference type="InterPro" id="IPR048477">
    <property type="entry name" value="YceM-like_C"/>
</dbReference>
<sequence length="316" mass="35795">MRQLKIGMVGLGGIAQKAYLPLLSRETGWELAGIYTPDQRKRNRISNEYRLRAFNHLDHLAEECDAAFVHSSTDSHYEVVSTLMQKGLDVYVDKPLAATVEESEKLVEQSVQSGRKLMVGFNRRFAPLYVQAKAMAGTPAWVRFDKHRLDDIGPASYQITMLDDYLHLVDTVRWLNDDDYMKVSGGAMAINDANELIHAQHTFESSRGMQCSTGMHRRAGTQRETLEIVTNGRVLTVSDMNILEVEEGGRRLVTRPSSWDTILKQRGFEDAVMHFIESVTGDTPPCIGGEQALESQYLLEELLKRHELERFDSRSC</sequence>
<accession>A0A0M0GPE9</accession>
<gene>
    <name evidence="3" type="ORF">AF331_04775</name>
</gene>
<dbReference type="EMBL" id="LGUE01000001">
    <property type="protein sequence ID" value="KON91805.1"/>
    <property type="molecule type" value="Genomic_DNA"/>
</dbReference>
<dbReference type="SUPFAM" id="SSF55347">
    <property type="entry name" value="Glyceraldehyde-3-phosphate dehydrogenase-like, C-terminal domain"/>
    <property type="match status" value="1"/>
</dbReference>
<evidence type="ECO:0000259" key="1">
    <source>
        <dbReference type="Pfam" id="PF01408"/>
    </source>
</evidence>
<dbReference type="GO" id="GO:0000166">
    <property type="term" value="F:nucleotide binding"/>
    <property type="evidence" value="ECO:0007669"/>
    <property type="project" value="InterPro"/>
</dbReference>
<dbReference type="SUPFAM" id="SSF51735">
    <property type="entry name" value="NAD(P)-binding Rossmann-fold domains"/>
    <property type="match status" value="1"/>
</dbReference>
<dbReference type="InterPro" id="IPR036291">
    <property type="entry name" value="NAD(P)-bd_dom_sf"/>
</dbReference>
<dbReference type="Pfam" id="PF01408">
    <property type="entry name" value="GFO_IDH_MocA"/>
    <property type="match status" value="1"/>
</dbReference>
<dbReference type="PANTHER" id="PTHR43708">
    <property type="entry name" value="CONSERVED EXPRESSED OXIDOREDUCTASE (EUROFUNG)"/>
    <property type="match status" value="1"/>
</dbReference>
<evidence type="ECO:0000313" key="3">
    <source>
        <dbReference type="EMBL" id="KON91805.1"/>
    </source>
</evidence>
<protein>
    <submittedName>
        <fullName evidence="3">Virulence factor MviM</fullName>
    </submittedName>
</protein>
<dbReference type="STRING" id="189381.GCA_900166615_03336"/>
<proteinExistence type="predicted"/>
<dbReference type="InterPro" id="IPR000683">
    <property type="entry name" value="Gfo/Idh/MocA-like_OxRdtase_N"/>
</dbReference>
<dbReference type="AlphaFoldDB" id="A0A0M0GPE9"/>